<dbReference type="STRING" id="356660.SAMN05444336_103375"/>
<evidence type="ECO:0008006" key="3">
    <source>
        <dbReference type="Google" id="ProtNLM"/>
    </source>
</evidence>
<proteinExistence type="predicted"/>
<protein>
    <recommendedName>
        <fullName evidence="3">YdhG-like domain-containing protein</fullName>
    </recommendedName>
</protein>
<dbReference type="RefSeq" id="WP_092681763.1">
    <property type="nucleotide sequence ID" value="NZ_FNMZ01000003.1"/>
</dbReference>
<name>A0A1H2Z5C1_9RHOB</name>
<evidence type="ECO:0000313" key="1">
    <source>
        <dbReference type="EMBL" id="SDX12632.1"/>
    </source>
</evidence>
<dbReference type="EMBL" id="FNMZ01000003">
    <property type="protein sequence ID" value="SDX12632.1"/>
    <property type="molecule type" value="Genomic_DNA"/>
</dbReference>
<dbReference type="AlphaFoldDB" id="A0A1H2Z5C1"/>
<dbReference type="OrthoDB" id="328972at2"/>
<evidence type="ECO:0000313" key="2">
    <source>
        <dbReference type="Proteomes" id="UP000199118"/>
    </source>
</evidence>
<organism evidence="1 2">
    <name type="scientific">Albimonas donghaensis</name>
    <dbReference type="NCBI Taxonomy" id="356660"/>
    <lineage>
        <taxon>Bacteria</taxon>
        <taxon>Pseudomonadati</taxon>
        <taxon>Pseudomonadota</taxon>
        <taxon>Alphaproteobacteria</taxon>
        <taxon>Rhodobacterales</taxon>
        <taxon>Paracoccaceae</taxon>
        <taxon>Albimonas</taxon>
    </lineage>
</organism>
<sequence>MTPPPVPPAVAEALSRHPPAIAARLAEIRADIFRAAEAEGAAPVAESLAWGEPSYRLASPPRGAAIRLGRVRAAPDACAVLFHCRTTLIEGFRRDFAGLFRFEGTRALILPAEGPWPRVPLGLCLRAALTYRP</sequence>
<dbReference type="Proteomes" id="UP000199118">
    <property type="component" value="Unassembled WGS sequence"/>
</dbReference>
<reference evidence="1 2" key="1">
    <citation type="submission" date="2016-10" db="EMBL/GenBank/DDBJ databases">
        <authorList>
            <person name="de Groot N.N."/>
        </authorList>
    </citation>
    <scope>NUCLEOTIDE SEQUENCE [LARGE SCALE GENOMIC DNA]</scope>
    <source>
        <strain evidence="1 2">DSM 17890</strain>
    </source>
</reference>
<accession>A0A1H2Z5C1</accession>
<keyword evidence="2" id="KW-1185">Reference proteome</keyword>
<gene>
    <name evidence="1" type="ORF">SAMN05444336_103375</name>
</gene>